<dbReference type="OrthoDB" id="18368at2157"/>
<dbReference type="GO" id="GO:0016887">
    <property type="term" value="F:ATP hydrolysis activity"/>
    <property type="evidence" value="ECO:0007669"/>
    <property type="project" value="InterPro"/>
</dbReference>
<dbReference type="CDD" id="cd03293">
    <property type="entry name" value="ABC_NrtD_SsuB_transporters"/>
    <property type="match status" value="1"/>
</dbReference>
<comment type="catalytic activity">
    <reaction evidence="10">
        <text>tungstate(in) + ATP + H2O = tungstate(out) + ADP + phosphate + H(+)</text>
        <dbReference type="Rhea" id="RHEA:35027"/>
        <dbReference type="ChEBI" id="CHEBI:15377"/>
        <dbReference type="ChEBI" id="CHEBI:15378"/>
        <dbReference type="ChEBI" id="CHEBI:30616"/>
        <dbReference type="ChEBI" id="CHEBI:43474"/>
        <dbReference type="ChEBI" id="CHEBI:46502"/>
        <dbReference type="ChEBI" id="CHEBI:456216"/>
        <dbReference type="EC" id="7.3.2.6"/>
    </reaction>
</comment>
<reference evidence="13 15" key="1">
    <citation type="submission" date="2018-10" db="EMBL/GenBank/DDBJ databases">
        <title>Co-occurring genomic capacity for anaerobic methane metabolism and dissimilatory sulfite reduction discovered in the Korarchaeota.</title>
        <authorList>
            <person name="Mckay L.J."/>
            <person name="Dlakic M."/>
            <person name="Fields M.W."/>
            <person name="Delmont T.O."/>
            <person name="Eren A.M."/>
            <person name="Jay Z.J."/>
            <person name="Klingelsmith K.B."/>
            <person name="Rusch D.B."/>
            <person name="Inskeep W.P."/>
        </authorList>
    </citation>
    <scope>NUCLEOTIDE SEQUENCE [LARGE SCALE GENOMIC DNA]</scope>
    <source>
        <strain evidence="13 15">MDKW</strain>
    </source>
</reference>
<dbReference type="Proteomes" id="UP000316217">
    <property type="component" value="Unassembled WGS sequence"/>
</dbReference>
<evidence type="ECO:0000256" key="4">
    <source>
        <dbReference type="ARBA" id="ARBA00022741"/>
    </source>
</evidence>
<evidence type="ECO:0000313" key="14">
    <source>
        <dbReference type="EMBL" id="RZN62180.1"/>
    </source>
</evidence>
<name>A0A3R9QTE7_9CREN</name>
<dbReference type="PANTHER" id="PTHR42788">
    <property type="entry name" value="TAURINE IMPORT ATP-BINDING PROTEIN-RELATED"/>
    <property type="match status" value="1"/>
</dbReference>
<comment type="subcellular location">
    <subcellularLocation>
        <location evidence="1">Cell membrane</location>
    </subcellularLocation>
</comment>
<dbReference type="Gene3D" id="3.40.50.300">
    <property type="entry name" value="P-loop containing nucleotide triphosphate hydrolases"/>
    <property type="match status" value="1"/>
</dbReference>
<keyword evidence="2" id="KW-0813">Transport</keyword>
<dbReference type="GO" id="GO:0005886">
    <property type="term" value="C:plasma membrane"/>
    <property type="evidence" value="ECO:0007669"/>
    <property type="project" value="UniProtKB-SubCell"/>
</dbReference>
<comment type="function">
    <text evidence="11">Part of the ABC transporter complex WtpABC involved in molybdate/tungstate import. Responsible for energy coupling to the transport system.</text>
</comment>
<keyword evidence="15" id="KW-1185">Reference proteome</keyword>
<dbReference type="AlphaFoldDB" id="A0A3R9QTE7"/>
<comment type="subunit">
    <text evidence="7">The complex is composed of two ATP-binding proteins (WtpC), two transmembrane proteins (WtpB) and a solute-binding protein (WtpA).</text>
</comment>
<dbReference type="EMBL" id="RXII01000053">
    <property type="protein sequence ID" value="RZN62180.1"/>
    <property type="molecule type" value="Genomic_DNA"/>
</dbReference>
<dbReference type="PROSITE" id="PS50893">
    <property type="entry name" value="ABC_TRANSPORTER_2"/>
    <property type="match status" value="1"/>
</dbReference>
<dbReference type="InterPro" id="IPR017871">
    <property type="entry name" value="ABC_transporter-like_CS"/>
</dbReference>
<proteinExistence type="inferred from homology"/>
<dbReference type="InterPro" id="IPR027417">
    <property type="entry name" value="P-loop_NTPase"/>
</dbReference>
<dbReference type="Pfam" id="PF00005">
    <property type="entry name" value="ABC_tran"/>
    <property type="match status" value="1"/>
</dbReference>
<evidence type="ECO:0000256" key="1">
    <source>
        <dbReference type="ARBA" id="ARBA00004236"/>
    </source>
</evidence>
<comment type="similarity">
    <text evidence="6">Belongs to the ABC transporter superfamily. Sulfate/tungstate importer (TC 3.A.1.6) family.</text>
</comment>
<evidence type="ECO:0000313" key="15">
    <source>
        <dbReference type="Proteomes" id="UP000277582"/>
    </source>
</evidence>
<dbReference type="InterPro" id="IPR050166">
    <property type="entry name" value="ABC_transporter_ATP-bind"/>
</dbReference>
<dbReference type="Proteomes" id="UP000277582">
    <property type="component" value="Unassembled WGS sequence"/>
</dbReference>
<protein>
    <recommendedName>
        <fullName evidence="9">Molybdate/tungstate import ATP-binding protein WtpC</fullName>
        <ecNumber evidence="8">7.3.2.6</ecNumber>
    </recommendedName>
</protein>
<evidence type="ECO:0000256" key="8">
    <source>
        <dbReference type="ARBA" id="ARBA00039025"/>
    </source>
</evidence>
<evidence type="ECO:0000256" key="7">
    <source>
        <dbReference type="ARBA" id="ARBA00038781"/>
    </source>
</evidence>
<reference evidence="14 16" key="2">
    <citation type="journal article" date="2019" name="Nat. Microbiol.">
        <title>Wide diversity of methane and short-chain alkane metabolisms in uncultured archaea.</title>
        <authorList>
            <person name="Borrel G."/>
            <person name="Adam P.S."/>
            <person name="McKay L.J."/>
            <person name="Chen L.X."/>
            <person name="Sierra-Garcia I.N."/>
            <person name="Sieber C.M."/>
            <person name="Letourneur Q."/>
            <person name="Ghozlane A."/>
            <person name="Andersen G.L."/>
            <person name="Li W.J."/>
            <person name="Hallam S.J."/>
            <person name="Muyzer G."/>
            <person name="de Oliveira V.M."/>
            <person name="Inskeep W.P."/>
            <person name="Banfield J.F."/>
            <person name="Gribaldo S."/>
        </authorList>
    </citation>
    <scope>NUCLEOTIDE SEQUENCE [LARGE SCALE GENOMIC DNA]</scope>
    <source>
        <strain evidence="14">NM4</strain>
    </source>
</reference>
<evidence type="ECO:0000256" key="9">
    <source>
        <dbReference type="ARBA" id="ARBA00041133"/>
    </source>
</evidence>
<dbReference type="FunFam" id="3.40.50.300:FF:000425">
    <property type="entry name" value="Probable ABC transporter, ATP-binding subunit"/>
    <property type="match status" value="1"/>
</dbReference>
<organism evidence="13 15">
    <name type="scientific">Candidatus Methanodesulfokora washburnensis</name>
    <dbReference type="NCBI Taxonomy" id="2478471"/>
    <lineage>
        <taxon>Archaea</taxon>
        <taxon>Thermoproteota</taxon>
        <taxon>Candidatus Korarchaeia</taxon>
        <taxon>Candidatus Korarchaeia incertae sedis</taxon>
        <taxon>Candidatus Methanodesulfokora</taxon>
    </lineage>
</organism>
<dbReference type="SMART" id="SM00382">
    <property type="entry name" value="AAA"/>
    <property type="match status" value="1"/>
</dbReference>
<evidence type="ECO:0000313" key="13">
    <source>
        <dbReference type="EMBL" id="RSN72789.1"/>
    </source>
</evidence>
<evidence type="ECO:0000256" key="3">
    <source>
        <dbReference type="ARBA" id="ARBA00022505"/>
    </source>
</evidence>
<evidence type="ECO:0000313" key="16">
    <source>
        <dbReference type="Proteomes" id="UP000316217"/>
    </source>
</evidence>
<dbReference type="GO" id="GO:1901238">
    <property type="term" value="F:ABC-type tungstate transporter activity"/>
    <property type="evidence" value="ECO:0007669"/>
    <property type="project" value="UniProtKB-EC"/>
</dbReference>
<evidence type="ECO:0000256" key="6">
    <source>
        <dbReference type="ARBA" id="ARBA00038307"/>
    </source>
</evidence>
<dbReference type="InterPro" id="IPR003439">
    <property type="entry name" value="ABC_transporter-like_ATP-bd"/>
</dbReference>
<sequence>MEEGDNLGEKLLMVRNLKKYFKGQNGKILEVLDGINLDITRGEFTSIVGPSGCGKTTFLRILAGLDTQYEGEVYLKGEKVTKPGISTTMVFQDFALFPWRTVLKNITFGLEVRGMRMEEAIEKAREYIKLVGLDGFENAYPHELSGGMKQKVALARALVCNPEVLLMDEPLASLDLQTRNMMQAELVNIWQRTRKTIVYVTHNIEEAVFLSDKVVIFSKRPTKIKDILEVELERPRDRFSEEFVRLRAKIASILAS</sequence>
<evidence type="ECO:0000259" key="12">
    <source>
        <dbReference type="PROSITE" id="PS50893"/>
    </source>
</evidence>
<dbReference type="EC" id="7.3.2.6" evidence="8"/>
<evidence type="ECO:0000256" key="2">
    <source>
        <dbReference type="ARBA" id="ARBA00022448"/>
    </source>
</evidence>
<gene>
    <name evidence="13" type="ORF">D6D85_12135</name>
    <name evidence="14" type="ORF">EF810_03540</name>
</gene>
<keyword evidence="4" id="KW-0547">Nucleotide-binding</keyword>
<accession>A0A3R9QTE7</accession>
<comment type="caution">
    <text evidence="13">The sequence shown here is derived from an EMBL/GenBank/DDBJ whole genome shotgun (WGS) entry which is preliminary data.</text>
</comment>
<dbReference type="SUPFAM" id="SSF52540">
    <property type="entry name" value="P-loop containing nucleoside triphosphate hydrolases"/>
    <property type="match status" value="1"/>
</dbReference>
<dbReference type="InterPro" id="IPR003593">
    <property type="entry name" value="AAA+_ATPase"/>
</dbReference>
<keyword evidence="5 13" id="KW-0067">ATP-binding</keyword>
<dbReference type="PROSITE" id="PS00211">
    <property type="entry name" value="ABC_TRANSPORTER_1"/>
    <property type="match status" value="1"/>
</dbReference>
<evidence type="ECO:0000256" key="10">
    <source>
        <dbReference type="ARBA" id="ARBA00047936"/>
    </source>
</evidence>
<evidence type="ECO:0000256" key="11">
    <source>
        <dbReference type="ARBA" id="ARBA00057369"/>
    </source>
</evidence>
<feature type="domain" description="ABC transporter" evidence="12">
    <location>
        <begin position="12"/>
        <end position="244"/>
    </location>
</feature>
<dbReference type="PANTHER" id="PTHR42788:SF13">
    <property type="entry name" value="ALIPHATIC SULFONATES IMPORT ATP-BINDING PROTEIN SSUB"/>
    <property type="match status" value="1"/>
</dbReference>
<evidence type="ECO:0000256" key="5">
    <source>
        <dbReference type="ARBA" id="ARBA00022840"/>
    </source>
</evidence>
<dbReference type="GO" id="GO:0005524">
    <property type="term" value="F:ATP binding"/>
    <property type="evidence" value="ECO:0007669"/>
    <property type="project" value="UniProtKB-KW"/>
</dbReference>
<dbReference type="EMBL" id="RCOS01000137">
    <property type="protein sequence ID" value="RSN72789.1"/>
    <property type="molecule type" value="Genomic_DNA"/>
</dbReference>
<keyword evidence="3" id="KW-0500">Molybdenum</keyword>